<reference evidence="2 3" key="1">
    <citation type="journal article" date="2015" name="Nature">
        <title>rRNA introns, odd ribosomes, and small enigmatic genomes across a large radiation of phyla.</title>
        <authorList>
            <person name="Brown C.T."/>
            <person name="Hug L.A."/>
            <person name="Thomas B.C."/>
            <person name="Sharon I."/>
            <person name="Castelle C.J."/>
            <person name="Singh A."/>
            <person name="Wilkins M.J."/>
            <person name="Williams K.H."/>
            <person name="Banfield J.F."/>
        </authorList>
    </citation>
    <scope>NUCLEOTIDE SEQUENCE [LARGE SCALE GENOMIC DNA]</scope>
</reference>
<evidence type="ECO:0000256" key="1">
    <source>
        <dbReference type="SAM" id="Phobius"/>
    </source>
</evidence>
<sequence>MPAIFSTIGRAALALGKRAVSAVGSRLFAKQAASTALNAEELAATQIKRLTLKKQIRKSKVLDFARWILGQSSQGEEEPKTLAQREEAMVNHMSIWLAIGLTIFIMYSFFTNVISNAPIPSGAL</sequence>
<keyword evidence="1" id="KW-1133">Transmembrane helix</keyword>
<feature type="transmembrane region" description="Helical" evidence="1">
    <location>
        <begin position="95"/>
        <end position="114"/>
    </location>
</feature>
<accession>A0A0G0T3C1</accession>
<keyword evidence="1" id="KW-0472">Membrane</keyword>
<protein>
    <submittedName>
        <fullName evidence="2">Uncharacterized protein</fullName>
    </submittedName>
</protein>
<keyword evidence="1" id="KW-0812">Transmembrane</keyword>
<evidence type="ECO:0000313" key="2">
    <source>
        <dbReference type="EMBL" id="KKR71519.1"/>
    </source>
</evidence>
<gene>
    <name evidence="2" type="ORF">UU14_C0026G0029</name>
</gene>
<dbReference type="AlphaFoldDB" id="A0A0G0T3C1"/>
<evidence type="ECO:0000313" key="3">
    <source>
        <dbReference type="Proteomes" id="UP000034664"/>
    </source>
</evidence>
<organism evidence="2 3">
    <name type="scientific">Candidatus Roizmanbacteria bacterium GW2011_GWB1_40_7</name>
    <dbReference type="NCBI Taxonomy" id="1618482"/>
    <lineage>
        <taxon>Bacteria</taxon>
        <taxon>Candidatus Roizmaniibacteriota</taxon>
    </lineage>
</organism>
<name>A0A0G0T3C1_9BACT</name>
<comment type="caution">
    <text evidence="2">The sequence shown here is derived from an EMBL/GenBank/DDBJ whole genome shotgun (WGS) entry which is preliminary data.</text>
</comment>
<dbReference type="EMBL" id="LBZM01000026">
    <property type="protein sequence ID" value="KKR71519.1"/>
    <property type="molecule type" value="Genomic_DNA"/>
</dbReference>
<proteinExistence type="predicted"/>
<dbReference type="Proteomes" id="UP000034664">
    <property type="component" value="Unassembled WGS sequence"/>
</dbReference>